<comment type="caution">
    <text evidence="1">The sequence shown here is derived from an EMBL/GenBank/DDBJ whole genome shotgun (WGS) entry which is preliminary data.</text>
</comment>
<evidence type="ECO:0000313" key="2">
    <source>
        <dbReference type="Proteomes" id="UP001596549"/>
    </source>
</evidence>
<accession>A0ABW2NQE8</accession>
<keyword evidence="2" id="KW-1185">Reference proteome</keyword>
<sequence length="130" mass="15344">MRMVFLIVISFMITACSPQRTVNDKPTSMMRNYYQVKQTAENSDMPLTDIEQIKRHAVSLPFVSQAAVIKKKDRYEVGLKLRTYDRKIHNKICLEVKENLESQWNSKADVYSSPAKFRELRKQMKKQQKK</sequence>
<dbReference type="PROSITE" id="PS51257">
    <property type="entry name" value="PROKAR_LIPOPROTEIN"/>
    <property type="match status" value="1"/>
</dbReference>
<dbReference type="EMBL" id="JBHTCP010000046">
    <property type="protein sequence ID" value="MFC7372709.1"/>
    <property type="molecule type" value="Genomic_DNA"/>
</dbReference>
<organism evidence="1 2">
    <name type="scientific">Fictibacillus iocasae</name>
    <dbReference type="NCBI Taxonomy" id="2715437"/>
    <lineage>
        <taxon>Bacteria</taxon>
        <taxon>Bacillati</taxon>
        <taxon>Bacillota</taxon>
        <taxon>Bacilli</taxon>
        <taxon>Bacillales</taxon>
        <taxon>Fictibacillaceae</taxon>
        <taxon>Fictibacillus</taxon>
    </lineage>
</organism>
<dbReference type="Proteomes" id="UP001596549">
    <property type="component" value="Unassembled WGS sequence"/>
</dbReference>
<proteinExistence type="predicted"/>
<gene>
    <name evidence="1" type="ORF">ACFQPF_13605</name>
</gene>
<evidence type="ECO:0008006" key="3">
    <source>
        <dbReference type="Google" id="ProtNLM"/>
    </source>
</evidence>
<dbReference type="RefSeq" id="WP_379750273.1">
    <property type="nucleotide sequence ID" value="NZ_JBHTCP010000046.1"/>
</dbReference>
<protein>
    <recommendedName>
        <fullName evidence="3">Sporulation protein</fullName>
    </recommendedName>
</protein>
<name>A0ABW2NQE8_9BACL</name>
<evidence type="ECO:0000313" key="1">
    <source>
        <dbReference type="EMBL" id="MFC7372709.1"/>
    </source>
</evidence>
<reference evidence="2" key="1">
    <citation type="journal article" date="2019" name="Int. J. Syst. Evol. Microbiol.">
        <title>The Global Catalogue of Microorganisms (GCM) 10K type strain sequencing project: providing services to taxonomists for standard genome sequencing and annotation.</title>
        <authorList>
            <consortium name="The Broad Institute Genomics Platform"/>
            <consortium name="The Broad Institute Genome Sequencing Center for Infectious Disease"/>
            <person name="Wu L."/>
            <person name="Ma J."/>
        </authorList>
    </citation>
    <scope>NUCLEOTIDE SEQUENCE [LARGE SCALE GENOMIC DNA]</scope>
    <source>
        <strain evidence="2">NBRC 106396</strain>
    </source>
</reference>